<dbReference type="Pfam" id="PF12796">
    <property type="entry name" value="Ank_2"/>
    <property type="match status" value="2"/>
</dbReference>
<proteinExistence type="predicted"/>
<dbReference type="PROSITE" id="PS50297">
    <property type="entry name" value="ANK_REP_REGION"/>
    <property type="match status" value="3"/>
</dbReference>
<dbReference type="SMART" id="SM00248">
    <property type="entry name" value="ANK"/>
    <property type="match status" value="7"/>
</dbReference>
<feature type="domain" description="SOCS box" evidence="5">
    <location>
        <begin position="353"/>
        <end position="398"/>
    </location>
</feature>
<dbReference type="Pfam" id="PF00023">
    <property type="entry name" value="Ank"/>
    <property type="match status" value="1"/>
</dbReference>
<comment type="caution">
    <text evidence="6">The sequence shown here is derived from an EMBL/GenBank/DDBJ whole genome shotgun (WGS) entry which is preliminary data.</text>
</comment>
<dbReference type="Gene3D" id="1.25.40.20">
    <property type="entry name" value="Ankyrin repeat-containing domain"/>
    <property type="match status" value="2"/>
</dbReference>
<dbReference type="Pfam" id="PF07525">
    <property type="entry name" value="SOCS_box"/>
    <property type="match status" value="1"/>
</dbReference>
<dbReference type="InterPro" id="IPR001496">
    <property type="entry name" value="SOCS_box"/>
</dbReference>
<accession>A0ABD0KXY8</accession>
<evidence type="ECO:0000256" key="3">
    <source>
        <dbReference type="PROSITE-ProRule" id="PRU00023"/>
    </source>
</evidence>
<dbReference type="PANTHER" id="PTHR24141:SF1">
    <property type="entry name" value="2-5A-DEPENDENT RIBONUCLEASE"/>
    <property type="match status" value="1"/>
</dbReference>
<reference evidence="6 7" key="1">
    <citation type="journal article" date="2023" name="Sci. Data">
        <title>Genome assembly of the Korean intertidal mud-creeper Batillaria attramentaria.</title>
        <authorList>
            <person name="Patra A.K."/>
            <person name="Ho P.T."/>
            <person name="Jun S."/>
            <person name="Lee S.J."/>
            <person name="Kim Y."/>
            <person name="Won Y.J."/>
        </authorList>
    </citation>
    <scope>NUCLEOTIDE SEQUENCE [LARGE SCALE GENOMIC DNA]</scope>
    <source>
        <strain evidence="6">Wonlab-2016</strain>
    </source>
</reference>
<dbReference type="PANTHER" id="PTHR24141">
    <property type="entry name" value="2-5A-DEPENDENT RIBONUCLEASE"/>
    <property type="match status" value="1"/>
</dbReference>
<feature type="repeat" description="ANK" evidence="3">
    <location>
        <begin position="116"/>
        <end position="148"/>
    </location>
</feature>
<dbReference type="AlphaFoldDB" id="A0ABD0KXY8"/>
<dbReference type="PROSITE" id="PS50088">
    <property type="entry name" value="ANK_REPEAT"/>
    <property type="match status" value="3"/>
</dbReference>
<evidence type="ECO:0000313" key="7">
    <source>
        <dbReference type="Proteomes" id="UP001519460"/>
    </source>
</evidence>
<keyword evidence="1" id="KW-0677">Repeat</keyword>
<keyword evidence="7" id="KW-1185">Reference proteome</keyword>
<name>A0ABD0KXY8_9CAEN</name>
<dbReference type="SUPFAM" id="SSF48403">
    <property type="entry name" value="Ankyrin repeat"/>
    <property type="match status" value="1"/>
</dbReference>
<evidence type="ECO:0000256" key="2">
    <source>
        <dbReference type="ARBA" id="ARBA00023043"/>
    </source>
</evidence>
<dbReference type="CDD" id="cd03716">
    <property type="entry name" value="SOCS_ASB_like"/>
    <property type="match status" value="1"/>
</dbReference>
<protein>
    <recommendedName>
        <fullName evidence="5">SOCS box domain-containing protein</fullName>
    </recommendedName>
</protein>
<evidence type="ECO:0000256" key="4">
    <source>
        <dbReference type="SAM" id="MobiDB-lite"/>
    </source>
</evidence>
<feature type="region of interest" description="Disordered" evidence="4">
    <location>
        <begin position="20"/>
        <end position="40"/>
    </location>
</feature>
<keyword evidence="2 3" id="KW-0040">ANK repeat</keyword>
<feature type="repeat" description="ANK" evidence="3">
    <location>
        <begin position="183"/>
        <end position="215"/>
    </location>
</feature>
<evidence type="ECO:0000313" key="6">
    <source>
        <dbReference type="EMBL" id="KAK7492074.1"/>
    </source>
</evidence>
<dbReference type="InterPro" id="IPR002110">
    <property type="entry name" value="Ankyrin_rpt"/>
</dbReference>
<gene>
    <name evidence="6" type="ORF">BaRGS_00016738</name>
</gene>
<dbReference type="InterPro" id="IPR036770">
    <property type="entry name" value="Ankyrin_rpt-contain_sf"/>
</dbReference>
<feature type="repeat" description="ANK" evidence="3">
    <location>
        <begin position="150"/>
        <end position="182"/>
    </location>
</feature>
<evidence type="ECO:0000256" key="1">
    <source>
        <dbReference type="ARBA" id="ARBA00022737"/>
    </source>
</evidence>
<sequence length="405" mass="44536">MMSSQSAAAGPAPFRFQSVDPYSGGHGASERCRSDLSDVGSSNSVAPAHYSITVTDRDRPKLTPLPDEDDFGRRCLGPFSDHDVLSYLTAAQTGDMTMLQEFLAKGMPVDALCLMFGETGLSKACRMGELEAARLLCDSGADINMRTGRYMETPLFVAVRNGRVDIIQFLLERGADLDLGDSRDRKPLMLTASMGNPELMKLLISKGCNLNAFDWRGMFALHHCFFGYQGQYITSSVTLECVQVLVEAGADMNTPSTDGWTALNLAVGRRLKQVIKYLLLQNCDPGRKGMSVVGEPEKRVPLYTAVLNKDMQTMKMLLLAGSSCCGSSDIKKTLKEASADQAEFDAIWALLCQPRSFKESCRVAVRDKLRECDSSGGTRFPQRVESLEIPRALKDFVLLKELEDM</sequence>
<dbReference type="Proteomes" id="UP001519460">
    <property type="component" value="Unassembled WGS sequence"/>
</dbReference>
<organism evidence="6 7">
    <name type="scientific">Batillaria attramentaria</name>
    <dbReference type="NCBI Taxonomy" id="370345"/>
    <lineage>
        <taxon>Eukaryota</taxon>
        <taxon>Metazoa</taxon>
        <taxon>Spiralia</taxon>
        <taxon>Lophotrochozoa</taxon>
        <taxon>Mollusca</taxon>
        <taxon>Gastropoda</taxon>
        <taxon>Caenogastropoda</taxon>
        <taxon>Sorbeoconcha</taxon>
        <taxon>Cerithioidea</taxon>
        <taxon>Batillariidae</taxon>
        <taxon>Batillaria</taxon>
    </lineage>
</organism>
<dbReference type="EMBL" id="JACVVK020000107">
    <property type="protein sequence ID" value="KAK7492074.1"/>
    <property type="molecule type" value="Genomic_DNA"/>
</dbReference>
<evidence type="ECO:0000259" key="5">
    <source>
        <dbReference type="Pfam" id="PF07525"/>
    </source>
</evidence>